<organism evidence="3 4">
    <name type="scientific">Colletotrichum chrysophilum</name>
    <dbReference type="NCBI Taxonomy" id="1836956"/>
    <lineage>
        <taxon>Eukaryota</taxon>
        <taxon>Fungi</taxon>
        <taxon>Dikarya</taxon>
        <taxon>Ascomycota</taxon>
        <taxon>Pezizomycotina</taxon>
        <taxon>Sordariomycetes</taxon>
        <taxon>Hypocreomycetidae</taxon>
        <taxon>Glomerellales</taxon>
        <taxon>Glomerellaceae</taxon>
        <taxon>Colletotrichum</taxon>
        <taxon>Colletotrichum gloeosporioides species complex</taxon>
    </lineage>
</organism>
<feature type="compositionally biased region" description="Basic and acidic residues" evidence="1">
    <location>
        <begin position="489"/>
        <end position="501"/>
    </location>
</feature>
<evidence type="ECO:0000256" key="2">
    <source>
        <dbReference type="SAM" id="Phobius"/>
    </source>
</evidence>
<feature type="transmembrane region" description="Helical" evidence="2">
    <location>
        <begin position="279"/>
        <end position="298"/>
    </location>
</feature>
<dbReference type="Pfam" id="PF11309">
    <property type="entry name" value="DUF3112"/>
    <property type="match status" value="1"/>
</dbReference>
<dbReference type="EMBL" id="JAQOWY010000692">
    <property type="protein sequence ID" value="KAK1839299.1"/>
    <property type="molecule type" value="Genomic_DNA"/>
</dbReference>
<feature type="transmembrane region" description="Helical" evidence="2">
    <location>
        <begin position="199"/>
        <end position="220"/>
    </location>
</feature>
<gene>
    <name evidence="3" type="ORF">CCHR01_18085</name>
</gene>
<name>A0AAD9A583_9PEZI</name>
<sequence>PPPPPPPPASTSPPPPPPTAPTTSAQPSTVPAPVFTPSNPPPQSTTQPRASAPPTALPAVTTSAALQPQPAQGGAQNGQPPQQRLVDPAEGAFIGGVPTTNIDVPVTFLFLLLFSAGAYTHIRIYRANAKRGHKFLLSDLMFDFCMVRNVTCIMRIIWAFEKARVVILIALIVQFGGTALGVSFYHIEDQDRVDTALNVLKAGVSWIMLLAILPVVAVLFAAVIPGPKPERFGVGDTHQKIAVLLIGAILLIAGHAVRLTSILNPEPPDSTDKLLSKEVFYTTGFMLEILVVVFYAVIRIDLLFHVPNGSSQPGDYSRKPKPGEDDYEAALLTKEEIEDELAAMGHPYEIVDSSGLGRDGSGRTIVAFSTRRMNGEKPVVLPPRPQAYSRVQSIRGSVRSVRGSLRSARGGISRMMSGRMTPAPYLNQVDVAQPAFNENPFGNDHRSQYGVAQPLFIQSRFSRYTDPDDERSALRPESQATSGEIPLTFDRDGLGFEEGRSRVARRSSIQKFTAMEREGGPLK</sequence>
<comment type="caution">
    <text evidence="3">The sequence shown here is derived from an EMBL/GenBank/DDBJ whole genome shotgun (WGS) entry which is preliminary data.</text>
</comment>
<accession>A0AAD9A583</accession>
<evidence type="ECO:0000256" key="1">
    <source>
        <dbReference type="SAM" id="MobiDB-lite"/>
    </source>
</evidence>
<feature type="compositionally biased region" description="Low complexity" evidence="1">
    <location>
        <begin position="21"/>
        <end position="37"/>
    </location>
</feature>
<proteinExistence type="predicted"/>
<keyword evidence="2" id="KW-0472">Membrane</keyword>
<protein>
    <submittedName>
        <fullName evidence="3">Uncharacterized protein</fullName>
    </submittedName>
</protein>
<feature type="compositionally biased region" description="Low complexity" evidence="1">
    <location>
        <begin position="64"/>
        <end position="83"/>
    </location>
</feature>
<feature type="transmembrane region" description="Helical" evidence="2">
    <location>
        <begin position="241"/>
        <end position="259"/>
    </location>
</feature>
<feature type="transmembrane region" description="Helical" evidence="2">
    <location>
        <begin position="106"/>
        <end position="125"/>
    </location>
</feature>
<dbReference type="PANTHER" id="PTHR35184:SF1">
    <property type="entry name" value="INTEGRAL MEMBRANE PROTEIN"/>
    <property type="match status" value="1"/>
</dbReference>
<feature type="transmembrane region" description="Helical" evidence="2">
    <location>
        <begin position="165"/>
        <end position="187"/>
    </location>
</feature>
<keyword evidence="2" id="KW-0812">Transmembrane</keyword>
<evidence type="ECO:0000313" key="3">
    <source>
        <dbReference type="EMBL" id="KAK1839299.1"/>
    </source>
</evidence>
<keyword evidence="2" id="KW-1133">Transmembrane helix</keyword>
<dbReference type="AlphaFoldDB" id="A0AAD9A583"/>
<dbReference type="Proteomes" id="UP001243330">
    <property type="component" value="Unassembled WGS sequence"/>
</dbReference>
<keyword evidence="4" id="KW-1185">Reference proteome</keyword>
<feature type="non-terminal residue" evidence="3">
    <location>
        <position position="523"/>
    </location>
</feature>
<feature type="compositionally biased region" description="Pro residues" evidence="1">
    <location>
        <begin position="1"/>
        <end position="20"/>
    </location>
</feature>
<feature type="region of interest" description="Disordered" evidence="1">
    <location>
        <begin position="1"/>
        <end position="86"/>
    </location>
</feature>
<evidence type="ECO:0000313" key="4">
    <source>
        <dbReference type="Proteomes" id="UP001243330"/>
    </source>
</evidence>
<dbReference type="InterPro" id="IPR021460">
    <property type="entry name" value="DUF3112"/>
</dbReference>
<feature type="region of interest" description="Disordered" evidence="1">
    <location>
        <begin position="466"/>
        <end position="502"/>
    </location>
</feature>
<reference evidence="3" key="1">
    <citation type="submission" date="2023-01" db="EMBL/GenBank/DDBJ databases">
        <title>Colletotrichum chrysophilum M932 genome sequence.</title>
        <authorList>
            <person name="Baroncelli R."/>
        </authorList>
    </citation>
    <scope>NUCLEOTIDE SEQUENCE</scope>
    <source>
        <strain evidence="3">M932</strain>
    </source>
</reference>
<dbReference type="PANTHER" id="PTHR35184">
    <property type="entry name" value="YALI0C10208P"/>
    <property type="match status" value="1"/>
</dbReference>